<dbReference type="STRING" id="765912.Thimo_0542"/>
<dbReference type="InterPro" id="IPR016450">
    <property type="entry name" value="UCP005522"/>
</dbReference>
<gene>
    <name evidence="2" type="ORF">Thimo_0542</name>
</gene>
<dbReference type="InterPro" id="IPR051680">
    <property type="entry name" value="ATP-dep_Glu-Cys_Ligase-2"/>
</dbReference>
<dbReference type="Proteomes" id="UP000010816">
    <property type="component" value="Chromosome"/>
</dbReference>
<dbReference type="Pfam" id="PF14403">
    <property type="entry name" value="CP_ATPgrasp_2"/>
    <property type="match status" value="1"/>
</dbReference>
<dbReference type="PATRIC" id="fig|765912.4.peg.526"/>
<evidence type="ECO:0000259" key="1">
    <source>
        <dbReference type="Pfam" id="PF14403"/>
    </source>
</evidence>
<evidence type="ECO:0000313" key="2">
    <source>
        <dbReference type="EMBL" id="AGA89394.1"/>
    </source>
</evidence>
<reference evidence="2 3" key="1">
    <citation type="submission" date="2011-09" db="EMBL/GenBank/DDBJ databases">
        <title>Complete sequence of chromosome of Thioflavicoccus mobilis 8321.</title>
        <authorList>
            <consortium name="US DOE Joint Genome Institute"/>
            <person name="Lucas S."/>
            <person name="Han J."/>
            <person name="Lapidus A."/>
            <person name="Cheng J.-F."/>
            <person name="Goodwin L."/>
            <person name="Pitluck S."/>
            <person name="Peters L."/>
            <person name="Ovchinnikova G."/>
            <person name="Lu M."/>
            <person name="Detter J.C."/>
            <person name="Han C."/>
            <person name="Tapia R."/>
            <person name="Land M."/>
            <person name="Hauser L."/>
            <person name="Kyrpides N."/>
            <person name="Ivanova N."/>
            <person name="Pagani I."/>
            <person name="Vogl K."/>
            <person name="Liu Z."/>
            <person name="Imhoff J."/>
            <person name="Thiel V."/>
            <person name="Frigaard N.-U."/>
            <person name="Bryant D."/>
            <person name="Woyke T."/>
        </authorList>
    </citation>
    <scope>NUCLEOTIDE SEQUENCE [LARGE SCALE GENOMIC DNA]</scope>
    <source>
        <strain evidence="2 3">8321</strain>
    </source>
</reference>
<evidence type="ECO:0000313" key="3">
    <source>
        <dbReference type="Proteomes" id="UP000010816"/>
    </source>
</evidence>
<feature type="domain" description="Circularly permuted ATP-grasp type 2" evidence="1">
    <location>
        <begin position="95"/>
        <end position="470"/>
    </location>
</feature>
<accession>L0GVR6</accession>
<dbReference type="AlphaFoldDB" id="L0GVR6"/>
<dbReference type="Gene3D" id="3.40.50.11290">
    <property type="match status" value="1"/>
</dbReference>
<sequence length="494" mass="55556">MGAVMFRQFQSGGGQFQPPDQAAAPRPYHELYDETQAPRAHYAAMWEHIERTGRSLLDAKTREAHLALQTEGVTFTVYSDRDSGIERVWPFDILPRIIPAAEWATLEAGLKQRVRALNLFLNDIYHHQRILKDGVLPPELIYGSKDFRCEIMDIHPPHDIYTHISGVDLIRDEAGRYLVLEDNLRTPSGVSYMIENRIVERRVLPELFTCYRVRRVEHYPARLLAALRHLSPRDEEGATIVLLTPGIYNAAYYEHSFLAREMGVELAEGRDLVCKNDRVFLKTTHGLRQVDVIYRRIDDDYLDPEVFRSDSVLGVPGLIRAWRAGHVALVNAPGNGIADDKAVYAYVPEMIRYYLGESPILASVPTYQMTDPQDRAYVLDNLAKMVVKAVAQSGGHGMLMGPSSTAAQRDEMARLILDDPRGYIAQPVVQLSHHLCYLDGELGSRHLDLRPFVIYGREIEVVPGGLTRVAMGEGSLVVNSSQGGGSKDTWILAD</sequence>
<dbReference type="PIRSF" id="PIRSF005522">
    <property type="entry name" value="UCP005522"/>
    <property type="match status" value="1"/>
</dbReference>
<protein>
    <recommendedName>
        <fullName evidence="1">Circularly permuted ATP-grasp type 2 domain-containing protein</fullName>
    </recommendedName>
</protein>
<dbReference type="InterPro" id="IPR025841">
    <property type="entry name" value="CP_ATPgrasp_2"/>
</dbReference>
<dbReference type="PANTHER" id="PTHR34595:SF7">
    <property type="entry name" value="SLL1039 PROTEIN"/>
    <property type="match status" value="1"/>
</dbReference>
<dbReference type="PANTHER" id="PTHR34595">
    <property type="entry name" value="BLR5612 PROTEIN"/>
    <property type="match status" value="1"/>
</dbReference>
<organism evidence="2 3">
    <name type="scientific">Thioflavicoccus mobilis 8321</name>
    <dbReference type="NCBI Taxonomy" id="765912"/>
    <lineage>
        <taxon>Bacteria</taxon>
        <taxon>Pseudomonadati</taxon>
        <taxon>Pseudomonadota</taxon>
        <taxon>Gammaproteobacteria</taxon>
        <taxon>Chromatiales</taxon>
        <taxon>Chromatiaceae</taxon>
        <taxon>Thioflavicoccus</taxon>
    </lineage>
</organism>
<dbReference type="KEGG" id="tmb:Thimo_0542"/>
<name>L0GVR6_9GAMM</name>
<dbReference type="Gene3D" id="3.30.1490.270">
    <property type="match status" value="1"/>
</dbReference>
<keyword evidence="3" id="KW-1185">Reference proteome</keyword>
<proteinExistence type="predicted"/>
<dbReference type="EMBL" id="CP003051">
    <property type="protein sequence ID" value="AGA89394.1"/>
    <property type="molecule type" value="Genomic_DNA"/>
</dbReference>
<dbReference type="SUPFAM" id="SSF56059">
    <property type="entry name" value="Glutathione synthetase ATP-binding domain-like"/>
    <property type="match status" value="1"/>
</dbReference>
<dbReference type="HOGENOM" id="CLU_017048_2_0_6"/>
<dbReference type="eggNOG" id="COG2308">
    <property type="taxonomic scope" value="Bacteria"/>
</dbReference>